<accession>F3ZW37</accession>
<feature type="domain" description="GP-PDE" evidence="1">
    <location>
        <begin position="2"/>
        <end position="230"/>
    </location>
</feature>
<dbReference type="eggNOG" id="COG0584">
    <property type="taxonomic scope" value="Bacteria"/>
</dbReference>
<dbReference type="AlphaFoldDB" id="F3ZW37"/>
<dbReference type="GO" id="GO:0006629">
    <property type="term" value="P:lipid metabolic process"/>
    <property type="evidence" value="ECO:0007669"/>
    <property type="project" value="InterPro"/>
</dbReference>
<dbReference type="KEGG" id="mas:Mahau_1222"/>
<dbReference type="Gene3D" id="3.20.20.190">
    <property type="entry name" value="Phosphatidylinositol (PI) phosphodiesterase"/>
    <property type="match status" value="1"/>
</dbReference>
<dbReference type="GO" id="GO:0008081">
    <property type="term" value="F:phosphoric diester hydrolase activity"/>
    <property type="evidence" value="ECO:0007669"/>
    <property type="project" value="InterPro"/>
</dbReference>
<gene>
    <name evidence="2" type="ordered locus">Mahau_1222</name>
</gene>
<dbReference type="OrthoDB" id="384721at2"/>
<dbReference type="HOGENOM" id="CLU_030006_3_5_9"/>
<name>F3ZW37_MAHA5</name>
<reference evidence="2 3" key="2">
    <citation type="journal article" date="2011" name="Stand. Genomic Sci.">
        <title>Complete genome sequence of Mahella australiensis type strain (50-1 BON).</title>
        <authorList>
            <person name="Sikorski J."/>
            <person name="Teshima H."/>
            <person name="Nolan M."/>
            <person name="Lucas S."/>
            <person name="Hammon N."/>
            <person name="Deshpande S."/>
            <person name="Cheng J.F."/>
            <person name="Pitluck S."/>
            <person name="Liolios K."/>
            <person name="Pagani I."/>
            <person name="Ivanova N."/>
            <person name="Huntemann M."/>
            <person name="Mavromatis K."/>
            <person name="Ovchinikova G."/>
            <person name="Pati A."/>
            <person name="Tapia R."/>
            <person name="Han C."/>
            <person name="Goodwin L."/>
            <person name="Chen A."/>
            <person name="Palaniappan K."/>
            <person name="Land M."/>
            <person name="Hauser L."/>
            <person name="Ngatchou-Djao O.D."/>
            <person name="Rohde M."/>
            <person name="Pukall R."/>
            <person name="Spring S."/>
            <person name="Abt B."/>
            <person name="Goker M."/>
            <person name="Detter J.C."/>
            <person name="Woyke T."/>
            <person name="Bristow J."/>
            <person name="Markowitz V."/>
            <person name="Hugenholtz P."/>
            <person name="Eisen J.A."/>
            <person name="Kyrpides N.C."/>
            <person name="Klenk H.P."/>
            <person name="Lapidus A."/>
        </authorList>
    </citation>
    <scope>NUCLEOTIDE SEQUENCE [LARGE SCALE GENOMIC DNA]</scope>
    <source>
        <strain evidence="3">DSM 15567 / CIP 107919 / 50-1 BON</strain>
    </source>
</reference>
<reference evidence="3" key="1">
    <citation type="submission" date="2010-11" db="EMBL/GenBank/DDBJ databases">
        <title>The complete genome of Mahella australiensis DSM 15567.</title>
        <authorList>
            <consortium name="US DOE Joint Genome Institute (JGI-PGF)"/>
            <person name="Lucas S."/>
            <person name="Copeland A."/>
            <person name="Lapidus A."/>
            <person name="Bruce D."/>
            <person name="Goodwin L."/>
            <person name="Pitluck S."/>
            <person name="Kyrpides N."/>
            <person name="Mavromatis K."/>
            <person name="Pagani I."/>
            <person name="Ivanova N."/>
            <person name="Teshima H."/>
            <person name="Brettin T."/>
            <person name="Detter J.C."/>
            <person name="Han C."/>
            <person name="Tapia R."/>
            <person name="Land M."/>
            <person name="Hauser L."/>
            <person name="Markowitz V."/>
            <person name="Cheng J.-F."/>
            <person name="Hugenholtz P."/>
            <person name="Woyke T."/>
            <person name="Wu D."/>
            <person name="Spring S."/>
            <person name="Pukall R."/>
            <person name="Steenblock K."/>
            <person name="Schneider S."/>
            <person name="Klenk H.-P."/>
            <person name="Eisen J.A."/>
        </authorList>
    </citation>
    <scope>NUCLEOTIDE SEQUENCE [LARGE SCALE GENOMIC DNA]</scope>
    <source>
        <strain evidence="3">DSM 15567 / CIP 107919 / 50-1 BON</strain>
    </source>
</reference>
<dbReference type="InterPro" id="IPR030395">
    <property type="entry name" value="GP_PDE_dom"/>
</dbReference>
<dbReference type="InterPro" id="IPR017946">
    <property type="entry name" value="PLC-like_Pdiesterase_TIM-brl"/>
</dbReference>
<protein>
    <submittedName>
        <fullName evidence="2">Glycerophosphoryl diester phosphodiesterase</fullName>
    </submittedName>
</protein>
<dbReference type="Proteomes" id="UP000008457">
    <property type="component" value="Chromosome"/>
</dbReference>
<keyword evidence="3" id="KW-1185">Reference proteome</keyword>
<organism evidence="2 3">
    <name type="scientific">Mahella australiensis (strain DSM 15567 / CIP 107919 / 50-1 BON)</name>
    <dbReference type="NCBI Taxonomy" id="697281"/>
    <lineage>
        <taxon>Bacteria</taxon>
        <taxon>Bacillati</taxon>
        <taxon>Bacillota</taxon>
        <taxon>Clostridia</taxon>
        <taxon>Thermoanaerobacterales</taxon>
        <taxon>Thermoanaerobacterales Family IV. Incertae Sedis</taxon>
        <taxon>Mahella</taxon>
    </lineage>
</organism>
<dbReference type="Pfam" id="PF03009">
    <property type="entry name" value="GDPD"/>
    <property type="match status" value="1"/>
</dbReference>
<dbReference type="SUPFAM" id="SSF51695">
    <property type="entry name" value="PLC-like phosphodiesterases"/>
    <property type="match status" value="1"/>
</dbReference>
<dbReference type="EMBL" id="CP002360">
    <property type="protein sequence ID" value="AEE96417.1"/>
    <property type="molecule type" value="Genomic_DNA"/>
</dbReference>
<evidence type="ECO:0000313" key="3">
    <source>
        <dbReference type="Proteomes" id="UP000008457"/>
    </source>
</evidence>
<sequence length="236" mass="27105">MVKVIAHRGDSVHAPENTIMAFEKAIELGADGIELDVHMCKDGYLVVHHDETVNSPDGKMLIRDMKLEELKQLDMGYGQKIPTLTEVFRLIGNMDFFINIEIKTNMITYDDIEQRLADEIRRFDMVERTLVSSFNHYSLRNLKCIEPAIAIGLLYQCGLVEPWWMALRLKARSLNPFYTNITPSLVRNCQYYGIELYPWTVDNPIIMNDMINAKVTGIITNDPAKLLDILRSVQPL</sequence>
<dbReference type="STRING" id="697281.Mahau_1222"/>
<dbReference type="RefSeq" id="WP_013780847.1">
    <property type="nucleotide sequence ID" value="NC_015520.1"/>
</dbReference>
<dbReference type="CDD" id="cd08563">
    <property type="entry name" value="GDPD_TtGDE_like"/>
    <property type="match status" value="1"/>
</dbReference>
<evidence type="ECO:0000313" key="2">
    <source>
        <dbReference type="EMBL" id="AEE96417.1"/>
    </source>
</evidence>
<proteinExistence type="predicted"/>
<dbReference type="PANTHER" id="PTHR46211:SF1">
    <property type="entry name" value="GLYCEROPHOSPHODIESTER PHOSPHODIESTERASE, CYTOPLASMIC"/>
    <property type="match status" value="1"/>
</dbReference>
<dbReference type="PROSITE" id="PS51704">
    <property type="entry name" value="GP_PDE"/>
    <property type="match status" value="1"/>
</dbReference>
<dbReference type="PANTHER" id="PTHR46211">
    <property type="entry name" value="GLYCEROPHOSPHORYL DIESTER PHOSPHODIESTERASE"/>
    <property type="match status" value="1"/>
</dbReference>
<evidence type="ECO:0000259" key="1">
    <source>
        <dbReference type="PROSITE" id="PS51704"/>
    </source>
</evidence>